<dbReference type="SMART" id="SM00198">
    <property type="entry name" value="SCP"/>
    <property type="match status" value="1"/>
</dbReference>
<gene>
    <name evidence="4" type="ORF">ZHAS_00003982</name>
</gene>
<reference evidence="5" key="2">
    <citation type="submission" date="2020-05" db="UniProtKB">
        <authorList>
            <consortium name="EnsemblMetazoa"/>
        </authorList>
    </citation>
    <scope>IDENTIFICATION</scope>
</reference>
<organism evidence="4">
    <name type="scientific">Anopheles sinensis</name>
    <name type="common">Mosquito</name>
    <dbReference type="NCBI Taxonomy" id="74873"/>
    <lineage>
        <taxon>Eukaryota</taxon>
        <taxon>Metazoa</taxon>
        <taxon>Ecdysozoa</taxon>
        <taxon>Arthropoda</taxon>
        <taxon>Hexapoda</taxon>
        <taxon>Insecta</taxon>
        <taxon>Pterygota</taxon>
        <taxon>Neoptera</taxon>
        <taxon>Endopterygota</taxon>
        <taxon>Diptera</taxon>
        <taxon>Nematocera</taxon>
        <taxon>Culicoidea</taxon>
        <taxon>Culicidae</taxon>
        <taxon>Anophelinae</taxon>
        <taxon>Anopheles</taxon>
    </lineage>
</organism>
<dbReference type="AlphaFoldDB" id="A0A084VFS5"/>
<proteinExistence type="predicted"/>
<dbReference type="OMA" id="DAKMDHI"/>
<dbReference type="Proteomes" id="UP000030765">
    <property type="component" value="Unassembled WGS sequence"/>
</dbReference>
<protein>
    <submittedName>
        <fullName evidence="4">AGAP000356-PA-like protein</fullName>
    </submittedName>
    <submittedName>
        <fullName evidence="5">SCP domain-containing protein</fullName>
    </submittedName>
</protein>
<evidence type="ECO:0000259" key="3">
    <source>
        <dbReference type="SMART" id="SM00198"/>
    </source>
</evidence>
<dbReference type="PANTHER" id="PTHR10334">
    <property type="entry name" value="CYSTEINE-RICH SECRETORY PROTEIN-RELATED"/>
    <property type="match status" value="1"/>
</dbReference>
<dbReference type="SUPFAM" id="SSF55797">
    <property type="entry name" value="PR-1-like"/>
    <property type="match status" value="1"/>
</dbReference>
<dbReference type="Pfam" id="PF00188">
    <property type="entry name" value="CAP"/>
    <property type="match status" value="1"/>
</dbReference>
<name>A0A084VFS5_ANOSI</name>
<sequence>MILDLHNEARDRLASGAEKGAEFAPASRMPTVVWDDELANLAEINVRGCKFEHDECRSTDKFLHAGQNLATGSYYLETDILAIVRNLTTLWYHEFEDTTQHVLDNYTTEFNATIGHYTQMISDRTTAVGCGIVIYPNKMEDFVFKTVLYACNYAITSIVGQPVYLKGEPTSRCRSGRNLAFSSLCNVEENELIKAVPFYE</sequence>
<keyword evidence="2" id="KW-0964">Secreted</keyword>
<evidence type="ECO:0000313" key="6">
    <source>
        <dbReference type="Proteomes" id="UP000030765"/>
    </source>
</evidence>
<dbReference type="VEuPathDB" id="VectorBase:ASIC003982"/>
<comment type="subcellular location">
    <subcellularLocation>
        <location evidence="1">Secreted</location>
    </subcellularLocation>
</comment>
<dbReference type="EMBL" id="KE524793">
    <property type="protein sequence ID" value="KFB36819.1"/>
    <property type="molecule type" value="Genomic_DNA"/>
</dbReference>
<keyword evidence="6" id="KW-1185">Reference proteome</keyword>
<dbReference type="InterPro" id="IPR035940">
    <property type="entry name" value="CAP_sf"/>
</dbReference>
<evidence type="ECO:0000313" key="5">
    <source>
        <dbReference type="EnsemblMetazoa" id="ASIC003982-PA"/>
    </source>
</evidence>
<feature type="domain" description="SCP" evidence="3">
    <location>
        <begin position="1"/>
        <end position="160"/>
    </location>
</feature>
<dbReference type="CDD" id="cd05380">
    <property type="entry name" value="CAP_euk"/>
    <property type="match status" value="1"/>
</dbReference>
<dbReference type="VEuPathDB" id="VectorBase:ASIS003575"/>
<evidence type="ECO:0000256" key="1">
    <source>
        <dbReference type="ARBA" id="ARBA00004613"/>
    </source>
</evidence>
<dbReference type="EnsemblMetazoa" id="ASIC003982-RA">
    <property type="protein sequence ID" value="ASIC003982-PA"/>
    <property type="gene ID" value="ASIC003982"/>
</dbReference>
<dbReference type="EMBL" id="ATLV01012459">
    <property type="status" value="NOT_ANNOTATED_CDS"/>
    <property type="molecule type" value="Genomic_DNA"/>
</dbReference>
<dbReference type="InterPro" id="IPR014044">
    <property type="entry name" value="CAP_dom"/>
</dbReference>
<evidence type="ECO:0000313" key="4">
    <source>
        <dbReference type="EMBL" id="KFB36819.1"/>
    </source>
</evidence>
<reference evidence="4 6" key="1">
    <citation type="journal article" date="2014" name="BMC Genomics">
        <title>Genome sequence of Anopheles sinensis provides insight into genetics basis of mosquito competence for malaria parasites.</title>
        <authorList>
            <person name="Zhou D."/>
            <person name="Zhang D."/>
            <person name="Ding G."/>
            <person name="Shi L."/>
            <person name="Hou Q."/>
            <person name="Ye Y."/>
            <person name="Xu Y."/>
            <person name="Zhou H."/>
            <person name="Xiong C."/>
            <person name="Li S."/>
            <person name="Yu J."/>
            <person name="Hong S."/>
            <person name="Yu X."/>
            <person name="Zou P."/>
            <person name="Chen C."/>
            <person name="Chang X."/>
            <person name="Wang W."/>
            <person name="Lv Y."/>
            <person name="Sun Y."/>
            <person name="Ma L."/>
            <person name="Shen B."/>
            <person name="Zhu C."/>
        </authorList>
    </citation>
    <scope>NUCLEOTIDE SEQUENCE [LARGE SCALE GENOMIC DNA]</scope>
</reference>
<accession>A0A084VFS5</accession>
<dbReference type="GO" id="GO:0005576">
    <property type="term" value="C:extracellular region"/>
    <property type="evidence" value="ECO:0007669"/>
    <property type="project" value="UniProtKB-SubCell"/>
</dbReference>
<dbReference type="OrthoDB" id="7726247at2759"/>
<dbReference type="InterPro" id="IPR001283">
    <property type="entry name" value="CRISP-related"/>
</dbReference>
<dbReference type="Gene3D" id="3.40.33.10">
    <property type="entry name" value="CAP"/>
    <property type="match status" value="1"/>
</dbReference>
<evidence type="ECO:0000256" key="2">
    <source>
        <dbReference type="ARBA" id="ARBA00022525"/>
    </source>
</evidence>
<dbReference type="STRING" id="74873.A0A084VFS5"/>